<evidence type="ECO:0000259" key="4">
    <source>
        <dbReference type="PROSITE" id="PS51077"/>
    </source>
</evidence>
<dbReference type="SUPFAM" id="SSF46785">
    <property type="entry name" value="Winged helix' DNA-binding domain"/>
    <property type="match status" value="1"/>
</dbReference>
<reference evidence="7" key="1">
    <citation type="journal article" date="2021" name="ISME J.">
        <title>Evolutionary origin and ecological implication of a unique nif island in free-living Bradyrhizobium lineages.</title>
        <authorList>
            <person name="Tao J."/>
        </authorList>
    </citation>
    <scope>NUCLEOTIDE SEQUENCE [LARGE SCALE GENOMIC DNA]</scope>
    <source>
        <strain evidence="7">SZCCT0434</strain>
    </source>
</reference>
<protein>
    <submittedName>
        <fullName evidence="6">IclR family transcriptional regulator</fullName>
    </submittedName>
</protein>
<dbReference type="Pfam" id="PF01614">
    <property type="entry name" value="IclR_C"/>
    <property type="match status" value="1"/>
</dbReference>
<evidence type="ECO:0000256" key="1">
    <source>
        <dbReference type="ARBA" id="ARBA00023015"/>
    </source>
</evidence>
<keyword evidence="3" id="KW-0804">Transcription</keyword>
<dbReference type="InterPro" id="IPR005471">
    <property type="entry name" value="Tscrpt_reg_IclR_N"/>
</dbReference>
<dbReference type="SUPFAM" id="SSF55781">
    <property type="entry name" value="GAF domain-like"/>
    <property type="match status" value="1"/>
</dbReference>
<dbReference type="InterPro" id="IPR050707">
    <property type="entry name" value="HTH_MetabolicPath_Reg"/>
</dbReference>
<dbReference type="PANTHER" id="PTHR30136:SF33">
    <property type="entry name" value="TRANSCRIPTIONAL REGULATORY PROTEIN"/>
    <property type="match status" value="1"/>
</dbReference>
<organism evidence="6 7">
    <name type="scientific">Bradyrhizobium jicamae</name>
    <dbReference type="NCBI Taxonomy" id="280332"/>
    <lineage>
        <taxon>Bacteria</taxon>
        <taxon>Pseudomonadati</taxon>
        <taxon>Pseudomonadota</taxon>
        <taxon>Alphaproteobacteria</taxon>
        <taxon>Hyphomicrobiales</taxon>
        <taxon>Nitrobacteraceae</taxon>
        <taxon>Bradyrhizobium</taxon>
    </lineage>
</organism>
<gene>
    <name evidence="6" type="ORF">JQ615_34170</name>
</gene>
<dbReference type="PROSITE" id="PS51077">
    <property type="entry name" value="HTH_ICLR"/>
    <property type="match status" value="1"/>
</dbReference>
<dbReference type="PANTHER" id="PTHR30136">
    <property type="entry name" value="HELIX-TURN-HELIX TRANSCRIPTIONAL REGULATOR, ICLR FAMILY"/>
    <property type="match status" value="1"/>
</dbReference>
<keyword evidence="1" id="KW-0805">Transcription regulation</keyword>
<dbReference type="Pfam" id="PF09339">
    <property type="entry name" value="HTH_IclR"/>
    <property type="match status" value="1"/>
</dbReference>
<evidence type="ECO:0000256" key="2">
    <source>
        <dbReference type="ARBA" id="ARBA00023125"/>
    </source>
</evidence>
<dbReference type="InterPro" id="IPR036390">
    <property type="entry name" value="WH_DNA-bd_sf"/>
</dbReference>
<dbReference type="SMART" id="SM00346">
    <property type="entry name" value="HTH_ICLR"/>
    <property type="match status" value="1"/>
</dbReference>
<feature type="domain" description="IclR-ED" evidence="5">
    <location>
        <begin position="82"/>
        <end position="263"/>
    </location>
</feature>
<accession>A0ABS5FUH5</accession>
<evidence type="ECO:0000256" key="3">
    <source>
        <dbReference type="ARBA" id="ARBA00023163"/>
    </source>
</evidence>
<comment type="caution">
    <text evidence="6">The sequence shown here is derived from an EMBL/GenBank/DDBJ whole genome shotgun (WGS) entry which is preliminary data.</text>
</comment>
<dbReference type="InterPro" id="IPR014757">
    <property type="entry name" value="Tscrpt_reg_IclR_C"/>
</dbReference>
<dbReference type="Gene3D" id="1.10.10.10">
    <property type="entry name" value="Winged helix-like DNA-binding domain superfamily/Winged helix DNA-binding domain"/>
    <property type="match status" value="1"/>
</dbReference>
<keyword evidence="7" id="KW-1185">Reference proteome</keyword>
<evidence type="ECO:0000313" key="6">
    <source>
        <dbReference type="EMBL" id="MBR0800427.1"/>
    </source>
</evidence>
<evidence type="ECO:0000313" key="7">
    <source>
        <dbReference type="Proteomes" id="UP001315278"/>
    </source>
</evidence>
<dbReference type="Proteomes" id="UP001315278">
    <property type="component" value="Unassembled WGS sequence"/>
</dbReference>
<dbReference type="PROSITE" id="PS51078">
    <property type="entry name" value="ICLR_ED"/>
    <property type="match status" value="1"/>
</dbReference>
<dbReference type="RefSeq" id="WP_212494820.1">
    <property type="nucleotide sequence ID" value="NZ_JAFCJH010000054.1"/>
</dbReference>
<proteinExistence type="predicted"/>
<keyword evidence="2" id="KW-0238">DNA-binding</keyword>
<dbReference type="EMBL" id="JAFCJH010000054">
    <property type="protein sequence ID" value="MBR0800427.1"/>
    <property type="molecule type" value="Genomic_DNA"/>
</dbReference>
<dbReference type="InterPro" id="IPR036388">
    <property type="entry name" value="WH-like_DNA-bd_sf"/>
</dbReference>
<evidence type="ECO:0000259" key="5">
    <source>
        <dbReference type="PROSITE" id="PS51078"/>
    </source>
</evidence>
<feature type="domain" description="HTH iclR-type" evidence="4">
    <location>
        <begin position="19"/>
        <end position="81"/>
    </location>
</feature>
<name>A0ABS5FUH5_9BRAD</name>
<dbReference type="Gene3D" id="3.30.450.40">
    <property type="match status" value="1"/>
</dbReference>
<dbReference type="InterPro" id="IPR029016">
    <property type="entry name" value="GAF-like_dom_sf"/>
</dbReference>
<sequence length="270" mass="28999">MSDSLLPSTGDAAKDRKFVTALSRGLMILQCFTPKTPELSVSAIARMTKLPQPTVWRLCYTMQTMGFLVGVAGRDTLRPGLPLLGLGYAVLASQPLPELALPAMQDIADRYGGAVSLGGRDGTNMIYLQRAQGLSIILDLRVGDRVPMAFSATGWAYLAALEEGEREAILTQIREQDRDRWAIAEPLFRNALEEYARVGYIVTKGMLHPQINSVAAPVRAADGSVLFGLSSGGISTEFSDATLRRLGLELKELAKTLGPALVTSAPPPSP</sequence>